<keyword evidence="2" id="KW-1185">Reference proteome</keyword>
<proteinExistence type="predicted"/>
<evidence type="ECO:0000313" key="2">
    <source>
        <dbReference type="Proteomes" id="UP001235939"/>
    </source>
</evidence>
<dbReference type="Gene3D" id="3.30.420.10">
    <property type="entry name" value="Ribonuclease H-like superfamily/Ribonuclease H"/>
    <property type="match status" value="1"/>
</dbReference>
<sequence length="288" mass="32910">MAAASESPENRLKVKAGPWGLDCNNERLKYVTYQASTQGRIRILHRSGNFFKQIKLKNSRNRDMWPLTGSTSSLLTCRSSYSQLPRGLAHLSRVSTYPCIQSVCAAIHWPGAWSDCGVHFGDLHKANPQYLIESWWTMVKLPRQERKISSHLQHEIVEMLRGIDRRYFGSEDTLSSRALNLLKDWQRKDAMVVEFPIPRNEVYKRIKINPGWRVGTVQILPQPPYSPNIAPNDFFLFPKLESVLKGRHFDTRDDIIEKSLLALKNILIIYGPSSSQNPASALPAVKKK</sequence>
<evidence type="ECO:0000313" key="1">
    <source>
        <dbReference type="EMBL" id="UYV73802.1"/>
    </source>
</evidence>
<reference evidence="1 2" key="1">
    <citation type="submission" date="2022-01" db="EMBL/GenBank/DDBJ databases">
        <title>A chromosomal length assembly of Cordylochernes scorpioides.</title>
        <authorList>
            <person name="Zeh D."/>
            <person name="Zeh J."/>
        </authorList>
    </citation>
    <scope>NUCLEOTIDE SEQUENCE [LARGE SCALE GENOMIC DNA]</scope>
    <source>
        <strain evidence="1">IN4F17</strain>
        <tissue evidence="1">Whole Body</tissue>
    </source>
</reference>
<dbReference type="EMBL" id="CP092873">
    <property type="protein sequence ID" value="UYV73802.1"/>
    <property type="molecule type" value="Genomic_DNA"/>
</dbReference>
<organism evidence="1 2">
    <name type="scientific">Cordylochernes scorpioides</name>
    <dbReference type="NCBI Taxonomy" id="51811"/>
    <lineage>
        <taxon>Eukaryota</taxon>
        <taxon>Metazoa</taxon>
        <taxon>Ecdysozoa</taxon>
        <taxon>Arthropoda</taxon>
        <taxon>Chelicerata</taxon>
        <taxon>Arachnida</taxon>
        <taxon>Pseudoscorpiones</taxon>
        <taxon>Cheliferoidea</taxon>
        <taxon>Chernetidae</taxon>
        <taxon>Cordylochernes</taxon>
    </lineage>
</organism>
<gene>
    <name evidence="1" type="ORF">LAZ67_11000948</name>
</gene>
<dbReference type="InterPro" id="IPR036397">
    <property type="entry name" value="RNaseH_sf"/>
</dbReference>
<accession>A0ABY6L0W2</accession>
<protein>
    <submittedName>
        <fullName evidence="1">Uncharacterized protein</fullName>
    </submittedName>
</protein>
<name>A0ABY6L0W2_9ARAC</name>
<dbReference type="Proteomes" id="UP001235939">
    <property type="component" value="Chromosome 11"/>
</dbReference>